<evidence type="ECO:0000256" key="5">
    <source>
        <dbReference type="RuleBase" id="RU361277"/>
    </source>
</evidence>
<comment type="similarity">
    <text evidence="5">Belongs to the zinc-containing alcohol dehydrogenase family.</text>
</comment>
<name>A0A2N9JJ69_9ACTN</name>
<dbReference type="GO" id="GO:0008270">
    <property type="term" value="F:zinc ion binding"/>
    <property type="evidence" value="ECO:0007669"/>
    <property type="project" value="InterPro"/>
</dbReference>
<protein>
    <submittedName>
        <fullName evidence="7">Alcohol dehydrogenase GroES-like</fullName>
    </submittedName>
</protein>
<dbReference type="Pfam" id="PF08240">
    <property type="entry name" value="ADH_N"/>
    <property type="match status" value="1"/>
</dbReference>
<dbReference type="PROSITE" id="PS00059">
    <property type="entry name" value="ADH_ZINC"/>
    <property type="match status" value="1"/>
</dbReference>
<organism evidence="7 8">
    <name type="scientific">Micropruina glycogenica</name>
    <dbReference type="NCBI Taxonomy" id="75385"/>
    <lineage>
        <taxon>Bacteria</taxon>
        <taxon>Bacillati</taxon>
        <taxon>Actinomycetota</taxon>
        <taxon>Actinomycetes</taxon>
        <taxon>Propionibacteriales</taxon>
        <taxon>Nocardioidaceae</taxon>
        <taxon>Micropruina</taxon>
    </lineage>
</organism>
<keyword evidence="2 5" id="KW-0479">Metal-binding</keyword>
<dbReference type="InterPro" id="IPR002328">
    <property type="entry name" value="ADH_Zn_CS"/>
</dbReference>
<dbReference type="InterPro" id="IPR011032">
    <property type="entry name" value="GroES-like_sf"/>
</dbReference>
<accession>A0A2N9JJ69</accession>
<dbReference type="SUPFAM" id="SSF50129">
    <property type="entry name" value="GroES-like"/>
    <property type="match status" value="1"/>
</dbReference>
<dbReference type="EMBL" id="LT985188">
    <property type="protein sequence ID" value="SPD87588.1"/>
    <property type="molecule type" value="Genomic_DNA"/>
</dbReference>
<dbReference type="Gene3D" id="3.40.50.720">
    <property type="entry name" value="NAD(P)-binding Rossmann-like Domain"/>
    <property type="match status" value="1"/>
</dbReference>
<evidence type="ECO:0000313" key="7">
    <source>
        <dbReference type="EMBL" id="SPD87588.1"/>
    </source>
</evidence>
<dbReference type="KEGG" id="mgg:MPLG2_2558"/>
<dbReference type="AlphaFoldDB" id="A0A2N9JJ69"/>
<dbReference type="InterPro" id="IPR013154">
    <property type="entry name" value="ADH-like_N"/>
</dbReference>
<evidence type="ECO:0000256" key="3">
    <source>
        <dbReference type="ARBA" id="ARBA00022833"/>
    </source>
</evidence>
<keyword evidence="3 5" id="KW-0862">Zinc</keyword>
<evidence type="ECO:0000256" key="1">
    <source>
        <dbReference type="ARBA" id="ARBA00001947"/>
    </source>
</evidence>
<evidence type="ECO:0000259" key="6">
    <source>
        <dbReference type="SMART" id="SM00829"/>
    </source>
</evidence>
<comment type="cofactor">
    <cofactor evidence="1 5">
        <name>Zn(2+)</name>
        <dbReference type="ChEBI" id="CHEBI:29105"/>
    </cofactor>
</comment>
<feature type="domain" description="Enoyl reductase (ER)" evidence="6">
    <location>
        <begin position="10"/>
        <end position="340"/>
    </location>
</feature>
<dbReference type="PANTHER" id="PTHR43401">
    <property type="entry name" value="L-THREONINE 3-DEHYDROGENASE"/>
    <property type="match status" value="1"/>
</dbReference>
<evidence type="ECO:0000256" key="4">
    <source>
        <dbReference type="ARBA" id="ARBA00023002"/>
    </source>
</evidence>
<dbReference type="Proteomes" id="UP000238164">
    <property type="component" value="Chromosome 1"/>
</dbReference>
<dbReference type="InterPro" id="IPR020843">
    <property type="entry name" value="ER"/>
</dbReference>
<dbReference type="SMART" id="SM00829">
    <property type="entry name" value="PKS_ER"/>
    <property type="match status" value="1"/>
</dbReference>
<dbReference type="PANTHER" id="PTHR43401:SF2">
    <property type="entry name" value="L-THREONINE 3-DEHYDROGENASE"/>
    <property type="match status" value="1"/>
</dbReference>
<dbReference type="InterPro" id="IPR036291">
    <property type="entry name" value="NAD(P)-bd_dom_sf"/>
</dbReference>
<gene>
    <name evidence="7" type="ORF">MPLG2_2558</name>
</gene>
<dbReference type="SUPFAM" id="SSF51735">
    <property type="entry name" value="NAD(P)-binding Rossmann-fold domains"/>
    <property type="match status" value="1"/>
</dbReference>
<evidence type="ECO:0000313" key="8">
    <source>
        <dbReference type="Proteomes" id="UP000238164"/>
    </source>
</evidence>
<dbReference type="Gene3D" id="3.90.180.10">
    <property type="entry name" value="Medium-chain alcohol dehydrogenases, catalytic domain"/>
    <property type="match status" value="1"/>
</dbReference>
<keyword evidence="8" id="KW-1185">Reference proteome</keyword>
<keyword evidence="4" id="KW-0560">Oxidoreductase</keyword>
<reference evidence="7 8" key="1">
    <citation type="submission" date="2018-02" db="EMBL/GenBank/DDBJ databases">
        <authorList>
            <person name="Cohen D.B."/>
            <person name="Kent A.D."/>
        </authorList>
    </citation>
    <scope>NUCLEOTIDE SEQUENCE [LARGE SCALE GENOMIC DNA]</scope>
    <source>
        <strain evidence="7">1</strain>
    </source>
</reference>
<proteinExistence type="inferred from homology"/>
<dbReference type="InterPro" id="IPR050129">
    <property type="entry name" value="Zn_alcohol_dh"/>
</dbReference>
<dbReference type="OrthoDB" id="9797931at2"/>
<sequence length="342" mass="35404">MRALVLVQPGRVELQQRADPTPGPGEVLLKVEATTLCGTDLRIISGAKTAGVRPGVVMGHEIAGRVAALGDGVTGYDVGQQATPSIVLSCNHCRTCLLGYEHLCENLRLIGYEIDGGLADYCLIPAQAVAQGNLITTRTEVKPTHLALAEPLSCCINALNQYRVHPGDVVAILGAGPIGLLHLQLAKASGAGQVIVSNRSVARREPAAALGALAVGPDELKQAVADATGGLGADVVVVCIGDTELATVALDLARPGGRVNFFAGFPKGSTAEVDVNLLHYKELVVTGGSNARRRDVQAAVRLLESGALDADAIVTHSFDLNDAVAAYDAVRDRLGVKIAVTP</sequence>
<dbReference type="InterPro" id="IPR013149">
    <property type="entry name" value="ADH-like_C"/>
</dbReference>
<dbReference type="Pfam" id="PF00107">
    <property type="entry name" value="ADH_zinc_N"/>
    <property type="match status" value="1"/>
</dbReference>
<dbReference type="GO" id="GO:0016491">
    <property type="term" value="F:oxidoreductase activity"/>
    <property type="evidence" value="ECO:0007669"/>
    <property type="project" value="UniProtKB-KW"/>
</dbReference>
<evidence type="ECO:0000256" key="2">
    <source>
        <dbReference type="ARBA" id="ARBA00022723"/>
    </source>
</evidence>
<dbReference type="RefSeq" id="WP_105186286.1">
    <property type="nucleotide sequence ID" value="NZ_BAAAGO010000031.1"/>
</dbReference>